<dbReference type="AlphaFoldDB" id="A0A917NTQ5"/>
<protein>
    <submittedName>
        <fullName evidence="1">Uncharacterized protein</fullName>
    </submittedName>
</protein>
<accession>A0A917NTQ5</accession>
<evidence type="ECO:0000313" key="1">
    <source>
        <dbReference type="EMBL" id="GGJ24263.1"/>
    </source>
</evidence>
<evidence type="ECO:0000313" key="2">
    <source>
        <dbReference type="Proteomes" id="UP000661507"/>
    </source>
</evidence>
<dbReference type="Proteomes" id="UP000661507">
    <property type="component" value="Unassembled WGS sequence"/>
</dbReference>
<reference evidence="1" key="2">
    <citation type="submission" date="2020-09" db="EMBL/GenBank/DDBJ databases">
        <authorList>
            <person name="Sun Q."/>
            <person name="Zhou Y."/>
        </authorList>
    </citation>
    <scope>NUCLEOTIDE SEQUENCE</scope>
    <source>
        <strain evidence="1">CGMCC 1.3617</strain>
    </source>
</reference>
<comment type="caution">
    <text evidence="1">The sequence shown here is derived from an EMBL/GenBank/DDBJ whole genome shotgun (WGS) entry which is preliminary data.</text>
</comment>
<sequence length="497" mass="51214">MSASLTIRHLTLDFHAPPGGAGRQARDSAEAIRTELPDRLRDALSLPDDDGVLLLRRLAIDLTIPAGASGSAVAARLAEALAAGLRRAAADGRAVVRFDSVAGHSAAFLAALVDGSAWGRWWFVGFDGVRALPLPAAIRTVLLRDPAIALAMLAAMPAAVRAQVLAALGSAEARRVIDVLRAREPATAPDAAWAPVVAALDAAGAEPEPIAVLALAAAAELVPGRLRVAECLARLTTWMEAAPDAAEAWLATGTIPAGLEPATATLLAATPAAGRAALAARRQALPQAAPRPAVALHVPLGGYALLCPGLLDWPIEADVAAWPDLDDTPAADVLRLLTLAAAAGPARAGSLWREAAFREVFAVAPRTVEADLRAWARRIGPARWARLAAPSGETAAAKGVGLPVPMLPGRIARATLARCAGGILADFARRLPGFASASPGFLRANLLGRGATFLLAPDSIQVRLERPPLDVLLSITGLGDRRASLPDGRALILARAP</sequence>
<keyword evidence="2" id="KW-1185">Reference proteome</keyword>
<proteinExistence type="predicted"/>
<gene>
    <name evidence="1" type="ORF">GCM10011320_34400</name>
</gene>
<dbReference type="RefSeq" id="WP_188968770.1">
    <property type="nucleotide sequence ID" value="NZ_BMKW01000008.1"/>
</dbReference>
<reference evidence="1" key="1">
    <citation type="journal article" date="2014" name="Int. J. Syst. Evol. Microbiol.">
        <title>Complete genome sequence of Corynebacterium casei LMG S-19264T (=DSM 44701T), isolated from a smear-ripened cheese.</title>
        <authorList>
            <consortium name="US DOE Joint Genome Institute (JGI-PGF)"/>
            <person name="Walter F."/>
            <person name="Albersmeier A."/>
            <person name="Kalinowski J."/>
            <person name="Ruckert C."/>
        </authorList>
    </citation>
    <scope>NUCLEOTIDE SEQUENCE</scope>
    <source>
        <strain evidence="1">CGMCC 1.3617</strain>
    </source>
</reference>
<name>A0A917NTQ5_9PROT</name>
<dbReference type="EMBL" id="BMKW01000008">
    <property type="protein sequence ID" value="GGJ24263.1"/>
    <property type="molecule type" value="Genomic_DNA"/>
</dbReference>
<organism evidence="1 2">
    <name type="scientific">Neoroseomonas lacus</name>
    <dbReference type="NCBI Taxonomy" id="287609"/>
    <lineage>
        <taxon>Bacteria</taxon>
        <taxon>Pseudomonadati</taxon>
        <taxon>Pseudomonadota</taxon>
        <taxon>Alphaproteobacteria</taxon>
        <taxon>Acetobacterales</taxon>
        <taxon>Acetobacteraceae</taxon>
        <taxon>Neoroseomonas</taxon>
    </lineage>
</organism>